<proteinExistence type="predicted"/>
<evidence type="ECO:0000313" key="2">
    <source>
        <dbReference type="Proteomes" id="UP000683925"/>
    </source>
</evidence>
<accession>A0A8S1YDV6</accession>
<organism evidence="1 2">
    <name type="scientific">Paramecium octaurelia</name>
    <dbReference type="NCBI Taxonomy" id="43137"/>
    <lineage>
        <taxon>Eukaryota</taxon>
        <taxon>Sar</taxon>
        <taxon>Alveolata</taxon>
        <taxon>Ciliophora</taxon>
        <taxon>Intramacronucleata</taxon>
        <taxon>Oligohymenophorea</taxon>
        <taxon>Peniculida</taxon>
        <taxon>Parameciidae</taxon>
        <taxon>Paramecium</taxon>
    </lineage>
</organism>
<keyword evidence="2" id="KW-1185">Reference proteome</keyword>
<comment type="caution">
    <text evidence="1">The sequence shown here is derived from an EMBL/GenBank/DDBJ whole genome shotgun (WGS) entry which is preliminary data.</text>
</comment>
<sequence>MISAQQYFQNTKKRMTEQITLIIFQAQEYIQQYVFRKEVIEKINNQTLQLTFLQSSDLCYIKLKEMKKVISDYKIQLQQINVKEQINLDIRVAISRIEIKLMI</sequence>
<dbReference type="AlphaFoldDB" id="A0A8S1YDV6"/>
<reference evidence="1" key="1">
    <citation type="submission" date="2021-01" db="EMBL/GenBank/DDBJ databases">
        <authorList>
            <consortium name="Genoscope - CEA"/>
            <person name="William W."/>
        </authorList>
    </citation>
    <scope>NUCLEOTIDE SEQUENCE</scope>
</reference>
<name>A0A8S1YDV6_PAROT</name>
<protein>
    <submittedName>
        <fullName evidence="1">Uncharacterized protein</fullName>
    </submittedName>
</protein>
<dbReference type="Proteomes" id="UP000683925">
    <property type="component" value="Unassembled WGS sequence"/>
</dbReference>
<gene>
    <name evidence="1" type="ORF">POCTA_138.1.T1520159</name>
</gene>
<dbReference type="EMBL" id="CAJJDP010000154">
    <property type="protein sequence ID" value="CAD8211027.1"/>
    <property type="molecule type" value="Genomic_DNA"/>
</dbReference>
<evidence type="ECO:0000313" key="1">
    <source>
        <dbReference type="EMBL" id="CAD8211027.1"/>
    </source>
</evidence>